<comment type="caution">
    <text evidence="15">The sequence shown here is derived from an EMBL/GenBank/DDBJ whole genome shotgun (WGS) entry which is preliminary data.</text>
</comment>
<dbReference type="SUPFAM" id="SSF46977">
    <property type="entry name" value="Succinate dehydrogenase/fumarate reductase flavoprotein C-terminal domain"/>
    <property type="match status" value="1"/>
</dbReference>
<dbReference type="NCBIfam" id="TIGR00551">
    <property type="entry name" value="nadB"/>
    <property type="match status" value="1"/>
</dbReference>
<dbReference type="EMBL" id="JASCXX010000003">
    <property type="protein sequence ID" value="MDI6448230.1"/>
    <property type="molecule type" value="Genomic_DNA"/>
</dbReference>
<feature type="domain" description="FAD-dependent oxidoreductase 2 FAD-binding" evidence="13">
    <location>
        <begin position="39"/>
        <end position="410"/>
    </location>
</feature>
<dbReference type="SUPFAM" id="SSF56425">
    <property type="entry name" value="Succinate dehydrogenase/fumarate reductase flavoprotein, catalytic domain"/>
    <property type="match status" value="1"/>
</dbReference>
<comment type="similarity">
    <text evidence="3 12">Belongs to the FAD-dependent oxidoreductase 2 family. NadB subfamily.</text>
</comment>
<keyword evidence="7 12" id="KW-0274">FAD</keyword>
<keyword evidence="6 12" id="KW-0662">Pyridine nucleotide biosynthesis</keyword>
<evidence type="ECO:0000256" key="1">
    <source>
        <dbReference type="ARBA" id="ARBA00001974"/>
    </source>
</evidence>
<organism evidence="15 16">
    <name type="scientific">Anaerobaca lacustris</name>
    <dbReference type="NCBI Taxonomy" id="3044600"/>
    <lineage>
        <taxon>Bacteria</taxon>
        <taxon>Pseudomonadati</taxon>
        <taxon>Planctomycetota</taxon>
        <taxon>Phycisphaerae</taxon>
        <taxon>Sedimentisphaerales</taxon>
        <taxon>Anaerobacaceae</taxon>
        <taxon>Anaerobaca</taxon>
    </lineage>
</organism>
<dbReference type="InterPro" id="IPR027477">
    <property type="entry name" value="Succ_DH/fumarate_Rdtase_cat_sf"/>
</dbReference>
<evidence type="ECO:0000256" key="10">
    <source>
        <dbReference type="NCBIfam" id="TIGR00551"/>
    </source>
</evidence>
<dbReference type="PRINTS" id="PR00368">
    <property type="entry name" value="FADPNR"/>
</dbReference>
<evidence type="ECO:0000313" key="15">
    <source>
        <dbReference type="EMBL" id="MDI6448230.1"/>
    </source>
</evidence>
<dbReference type="EC" id="1.4.3.16" evidence="4 10"/>
<dbReference type="GO" id="GO:0034628">
    <property type="term" value="P:'de novo' NAD+ biosynthetic process from L-aspartate"/>
    <property type="evidence" value="ECO:0007669"/>
    <property type="project" value="TreeGrafter"/>
</dbReference>
<dbReference type="AlphaFoldDB" id="A0AAW6TRM1"/>
<evidence type="ECO:0000256" key="8">
    <source>
        <dbReference type="ARBA" id="ARBA00023002"/>
    </source>
</evidence>
<keyword evidence="16" id="KW-1185">Reference proteome</keyword>
<keyword evidence="5 12" id="KW-0285">Flavoprotein</keyword>
<proteinExistence type="inferred from homology"/>
<dbReference type="InterPro" id="IPR003953">
    <property type="entry name" value="FAD-dep_OxRdtase_2_FAD-bd"/>
</dbReference>
<dbReference type="Pfam" id="PF02910">
    <property type="entry name" value="Succ_DH_flav_C"/>
    <property type="match status" value="1"/>
</dbReference>
<dbReference type="Pfam" id="PF00890">
    <property type="entry name" value="FAD_binding_2"/>
    <property type="match status" value="1"/>
</dbReference>
<dbReference type="FunFam" id="3.90.700.10:FF:000002">
    <property type="entry name" value="L-aspartate oxidase"/>
    <property type="match status" value="1"/>
</dbReference>
<dbReference type="PANTHER" id="PTHR42716:SF2">
    <property type="entry name" value="L-ASPARTATE OXIDASE, CHLOROPLASTIC"/>
    <property type="match status" value="1"/>
</dbReference>
<dbReference type="RefSeq" id="WP_349243636.1">
    <property type="nucleotide sequence ID" value="NZ_JASCXX010000003.1"/>
</dbReference>
<evidence type="ECO:0000259" key="13">
    <source>
        <dbReference type="Pfam" id="PF00890"/>
    </source>
</evidence>
<dbReference type="PANTHER" id="PTHR42716">
    <property type="entry name" value="L-ASPARTATE OXIDASE"/>
    <property type="match status" value="1"/>
</dbReference>
<evidence type="ECO:0000256" key="12">
    <source>
        <dbReference type="RuleBase" id="RU362049"/>
    </source>
</evidence>
<keyword evidence="8 12" id="KW-0560">Oxidoreductase</keyword>
<protein>
    <recommendedName>
        <fullName evidence="4 10">L-aspartate oxidase</fullName>
        <ecNumber evidence="4 10">1.4.3.16</ecNumber>
    </recommendedName>
</protein>
<evidence type="ECO:0000256" key="11">
    <source>
        <dbReference type="PIRSR" id="PIRSR000171-1"/>
    </source>
</evidence>
<dbReference type="GO" id="GO:0008734">
    <property type="term" value="F:L-aspartate oxidase activity"/>
    <property type="evidence" value="ECO:0007669"/>
    <property type="project" value="UniProtKB-UniRule"/>
</dbReference>
<evidence type="ECO:0000259" key="14">
    <source>
        <dbReference type="Pfam" id="PF02910"/>
    </source>
</evidence>
<dbReference type="InterPro" id="IPR036188">
    <property type="entry name" value="FAD/NAD-bd_sf"/>
</dbReference>
<feature type="domain" description="Fumarate reductase/succinate dehydrogenase flavoprotein-like C-terminal" evidence="14">
    <location>
        <begin position="459"/>
        <end position="548"/>
    </location>
</feature>
<evidence type="ECO:0000256" key="3">
    <source>
        <dbReference type="ARBA" id="ARBA00008562"/>
    </source>
</evidence>
<evidence type="ECO:0000256" key="2">
    <source>
        <dbReference type="ARBA" id="ARBA00004950"/>
    </source>
</evidence>
<evidence type="ECO:0000256" key="9">
    <source>
        <dbReference type="ARBA" id="ARBA00048305"/>
    </source>
</evidence>
<dbReference type="InterPro" id="IPR015939">
    <property type="entry name" value="Fum_Rdtase/Succ_DH_flav-like_C"/>
</dbReference>
<reference evidence="15" key="1">
    <citation type="submission" date="2023-05" db="EMBL/GenBank/DDBJ databases">
        <title>Anaerotaeda fermentans gen. nov., sp. nov., a novel anaerobic planctomycete of the new family within the order Sedimentisphaerales isolated from Taman Peninsula, Russia.</title>
        <authorList>
            <person name="Khomyakova M.A."/>
            <person name="Merkel A.Y."/>
            <person name="Slobodkin A.I."/>
        </authorList>
    </citation>
    <scope>NUCLEOTIDE SEQUENCE</scope>
    <source>
        <strain evidence="15">M17dextr</strain>
    </source>
</reference>
<comment type="function">
    <text evidence="12">Catalyzes the oxidation of L-aspartate to iminoaspartate.</text>
</comment>
<comment type="pathway">
    <text evidence="2 12">Cofactor biosynthesis; NAD(+) biosynthesis; iminoaspartate from L-aspartate (oxidase route): step 1/1.</text>
</comment>
<name>A0AAW6TRM1_9BACT</name>
<dbReference type="GO" id="GO:0005737">
    <property type="term" value="C:cytoplasm"/>
    <property type="evidence" value="ECO:0007669"/>
    <property type="project" value="UniProtKB-SubCell"/>
</dbReference>
<comment type="catalytic activity">
    <reaction evidence="9">
        <text>L-aspartate + O2 = iminosuccinate + H2O2</text>
        <dbReference type="Rhea" id="RHEA:25876"/>
        <dbReference type="ChEBI" id="CHEBI:15379"/>
        <dbReference type="ChEBI" id="CHEBI:16240"/>
        <dbReference type="ChEBI" id="CHEBI:29991"/>
        <dbReference type="ChEBI" id="CHEBI:77875"/>
        <dbReference type="EC" id="1.4.3.16"/>
    </reaction>
    <physiologicalReaction direction="left-to-right" evidence="9">
        <dbReference type="Rhea" id="RHEA:25877"/>
    </physiologicalReaction>
</comment>
<dbReference type="Proteomes" id="UP001431776">
    <property type="component" value="Unassembled WGS sequence"/>
</dbReference>
<evidence type="ECO:0000313" key="16">
    <source>
        <dbReference type="Proteomes" id="UP001431776"/>
    </source>
</evidence>
<dbReference type="InterPro" id="IPR037099">
    <property type="entry name" value="Fum_R/Succ_DH_flav-like_C_sf"/>
</dbReference>
<dbReference type="Gene3D" id="3.90.700.10">
    <property type="entry name" value="Succinate dehydrogenase/fumarate reductase flavoprotein, catalytic domain"/>
    <property type="match status" value="1"/>
</dbReference>
<feature type="active site" description="Proton acceptor" evidence="11">
    <location>
        <position position="308"/>
    </location>
</feature>
<comment type="cofactor">
    <cofactor evidence="1 12">
        <name>FAD</name>
        <dbReference type="ChEBI" id="CHEBI:57692"/>
    </cofactor>
</comment>
<dbReference type="Gene3D" id="1.20.58.100">
    <property type="entry name" value="Fumarate reductase/succinate dehydrogenase flavoprotein-like, C-terminal domain"/>
    <property type="match status" value="1"/>
</dbReference>
<evidence type="ECO:0000256" key="4">
    <source>
        <dbReference type="ARBA" id="ARBA00012173"/>
    </source>
</evidence>
<gene>
    <name evidence="15" type="primary">nadB</name>
    <name evidence="15" type="ORF">QJ522_04170</name>
</gene>
<dbReference type="PIRSF" id="PIRSF000171">
    <property type="entry name" value="SDHA_APRA_LASPO"/>
    <property type="match status" value="1"/>
</dbReference>
<dbReference type="SUPFAM" id="SSF51905">
    <property type="entry name" value="FAD/NAD(P)-binding domain"/>
    <property type="match status" value="1"/>
</dbReference>
<dbReference type="Gene3D" id="3.50.50.60">
    <property type="entry name" value="FAD/NAD(P)-binding domain"/>
    <property type="match status" value="1"/>
</dbReference>
<evidence type="ECO:0000256" key="7">
    <source>
        <dbReference type="ARBA" id="ARBA00022827"/>
    </source>
</evidence>
<accession>A0AAW6TRM1</accession>
<sequence>MKQRNKSEGTTEAERVRFGEPRRYLVDVDSISTNQLFTDCVIVGAGLAGLRAAIEAADHRNVVVVCKGTMEDSNTWKAQGGVASVLGKDDTFESHIADTFKTGGGICDEQIVKLVVRQGPELIHQLQEWGTAFDLVDGQVDITLEGGHSRARIVHAHGDETGRAIAETLIERVRSTPNIKVIENFYTVDVLTDEKQRCVGIIGYDRQHGLQILWAANTILASGGGGQLYRETTNPSGATADGIAMAYRAGAVLRDMEFVQFHPTTLYIAGASRALITETLRGEGAILLDVNGHRFMTEYDEAGELAPRDVVSRAILDQMRKTESTHVFLDVRHLNKEYFARRFPMISDLCESFDIDVSHDLIPVRPSAHYMIGGVLTDALGRTSIENLYACGEVASTGLHGANRLGSNSLLEGLVFGTIAGREVVQKARADVTTSLKHPLIKYQIPHSNRSQLDVPDVRNSLRALMWRNVGITRTAQPLTEAEEIIRFWHRYVMDKVFDSPEGWECQNMLTASLLVTCAAQLRKESRGVHYRVDHPETDDAHFRKHIEIVKAN</sequence>
<evidence type="ECO:0000256" key="6">
    <source>
        <dbReference type="ARBA" id="ARBA00022642"/>
    </source>
</evidence>
<comment type="subcellular location">
    <subcellularLocation>
        <location evidence="12">Cytoplasm</location>
    </subcellularLocation>
</comment>
<dbReference type="InterPro" id="IPR005288">
    <property type="entry name" value="NadB"/>
</dbReference>
<evidence type="ECO:0000256" key="5">
    <source>
        <dbReference type="ARBA" id="ARBA00022630"/>
    </source>
</evidence>